<dbReference type="GeneID" id="97985786"/>
<evidence type="ECO:0000313" key="2">
    <source>
        <dbReference type="Proteomes" id="UP000260812"/>
    </source>
</evidence>
<sequence length="401" mass="46330">MTAGSNCISKEEARRFLVKYHGLDGGQGLSGKDGIMRFMNRVGCIQYDPLNVAGRNADLVLQSRIVGYRPRLLEELLYTDRSLVDGYDKMMCIYRTEDFGRMARVRKAAADGAAAVMRRRGQTEALELLDVIREDIRRNGPAQAKDFSIGCNRKGRWGPKKLSSSALDYLYNTGELSVAGKTGTQKIFDFTENLFHEVRTEEFQGEDGESAFFRWYVKRRIGSVGMLWNKNGGAWLGHFVSDRERRGACIRQLLDRGELREFRVEGIEEPFYMRTEDADVLNRPFQEGRTTFMAPLDNLLWDREMLRMLFDFTYSWEVYLPADKRKFGYYVLPVLYGSRFAGRFEPEQYRQGDSVLRIKNWWWEEGCGGDMDMRESLADAWKRFGAYLGAERTEGTVQVIK</sequence>
<name>A0A3E3IDP9_9FIRM</name>
<gene>
    <name evidence="1" type="ORF">DXC51_02525</name>
</gene>
<proteinExistence type="predicted"/>
<protein>
    <submittedName>
        <fullName evidence="1">Winged helix DNA-binding domain-containing protein</fullName>
    </submittedName>
</protein>
<dbReference type="GO" id="GO:0003677">
    <property type="term" value="F:DNA binding"/>
    <property type="evidence" value="ECO:0007669"/>
    <property type="project" value="UniProtKB-KW"/>
</dbReference>
<dbReference type="PANTHER" id="PTHR30528">
    <property type="entry name" value="CYTOPLASMIC PROTEIN"/>
    <property type="match status" value="1"/>
</dbReference>
<keyword evidence="1" id="KW-0238">DNA-binding</keyword>
<dbReference type="AlphaFoldDB" id="A0A3E3IDP9"/>
<evidence type="ECO:0000313" key="1">
    <source>
        <dbReference type="EMBL" id="RGE65205.1"/>
    </source>
</evidence>
<organism evidence="1 2">
    <name type="scientific">Eisenbergiella massiliensis</name>
    <dbReference type="NCBI Taxonomy" id="1720294"/>
    <lineage>
        <taxon>Bacteria</taxon>
        <taxon>Bacillati</taxon>
        <taxon>Bacillota</taxon>
        <taxon>Clostridia</taxon>
        <taxon>Lachnospirales</taxon>
        <taxon>Lachnospiraceae</taxon>
        <taxon>Eisenbergiella</taxon>
    </lineage>
</organism>
<reference evidence="1" key="1">
    <citation type="submission" date="2018-08" db="EMBL/GenBank/DDBJ databases">
        <title>A genome reference for cultivated species of the human gut microbiota.</title>
        <authorList>
            <person name="Zou Y."/>
            <person name="Xue W."/>
            <person name="Luo G."/>
        </authorList>
    </citation>
    <scope>NUCLEOTIDE SEQUENCE [LARGE SCALE GENOMIC DNA]</scope>
    <source>
        <strain evidence="1">TF05-5AC</strain>
    </source>
</reference>
<dbReference type="RefSeq" id="WP_117543563.1">
    <property type="nucleotide sequence ID" value="NZ_JBKUNB010000007.1"/>
</dbReference>
<comment type="caution">
    <text evidence="1">The sequence shown here is derived from an EMBL/GenBank/DDBJ whole genome shotgun (WGS) entry which is preliminary data.</text>
</comment>
<keyword evidence="2" id="KW-1185">Reference proteome</keyword>
<dbReference type="PANTHER" id="PTHR30528:SF0">
    <property type="entry name" value="CYTOPLASMIC PROTEIN"/>
    <property type="match status" value="1"/>
</dbReference>
<dbReference type="Proteomes" id="UP000260812">
    <property type="component" value="Unassembled WGS sequence"/>
</dbReference>
<accession>A0A3E3IDP9</accession>
<dbReference type="Pfam" id="PF06224">
    <property type="entry name" value="AlkZ-like"/>
    <property type="match status" value="1"/>
</dbReference>
<dbReference type="InterPro" id="IPR009351">
    <property type="entry name" value="AlkZ-like"/>
</dbReference>
<dbReference type="EMBL" id="QVLV01000001">
    <property type="protein sequence ID" value="RGE65205.1"/>
    <property type="molecule type" value="Genomic_DNA"/>
</dbReference>